<proteinExistence type="predicted"/>
<evidence type="ECO:0000256" key="2">
    <source>
        <dbReference type="ARBA" id="ARBA00023054"/>
    </source>
</evidence>
<dbReference type="Proteomes" id="UP000434044">
    <property type="component" value="Unassembled WGS sequence"/>
</dbReference>
<feature type="domain" description="YknX-like C-terminal permuted SH3-like" evidence="3">
    <location>
        <begin position="332"/>
        <end position="399"/>
    </location>
</feature>
<comment type="caution">
    <text evidence="4">The sequence shown here is derived from an EMBL/GenBank/DDBJ whole genome shotgun (WGS) entry which is preliminary data.</text>
</comment>
<dbReference type="Pfam" id="PF25989">
    <property type="entry name" value="YknX_C"/>
    <property type="match status" value="1"/>
</dbReference>
<evidence type="ECO:0000313" key="5">
    <source>
        <dbReference type="Proteomes" id="UP000434044"/>
    </source>
</evidence>
<dbReference type="RefSeq" id="WP_155449594.1">
    <property type="nucleotide sequence ID" value="NZ_WNKT01000012.1"/>
</dbReference>
<keyword evidence="2" id="KW-0175">Coiled coil</keyword>
<dbReference type="EMBL" id="WNKT01000012">
    <property type="protein sequence ID" value="MTW21011.1"/>
    <property type="molecule type" value="Genomic_DNA"/>
</dbReference>
<name>A0A6N8EBP7_9GAMM</name>
<dbReference type="Gene3D" id="2.40.50.100">
    <property type="match status" value="1"/>
</dbReference>
<gene>
    <name evidence="4" type="ORF">GJ668_07840</name>
</gene>
<comment type="subcellular location">
    <subcellularLocation>
        <location evidence="1">Cell envelope</location>
    </subcellularLocation>
</comment>
<sequence>MNAKGTAIRRHVIQALSALALLALLVWGFRPVPRLVDVEPVVRGPLAVTLEAEGRTRVVERYRISAPVDGQLRRLELEVGDSVQAGQVIAILDAQVSPVLDRRSQERAGARLASAESELAATRAAVTAAEASASLARVELERIERLAKPGMVSRTQLDQARAESLGREAELDAARFRVQSAERDRLAAQAELKYAGELAPGEQGRLELTAPVDGVVLKRESESARVVRAGDVILELGDPGALEIEVDVLSADAVRLAVGRRVWIERWGEPTPLEGRITRIEPVAFTKVSALGVEEQRVWVIVALTTRRAEWARLGDGYRVNARFVLWEAEDVLQVPTSSLFRHGEGWALFCAVDEHARLTPVELGHRGALQTELRGGLEIGTAVIVHPDRELADGTRVQISD</sequence>
<evidence type="ECO:0000259" key="3">
    <source>
        <dbReference type="Pfam" id="PF25989"/>
    </source>
</evidence>
<evidence type="ECO:0000313" key="4">
    <source>
        <dbReference type="EMBL" id="MTW21011.1"/>
    </source>
</evidence>
<keyword evidence="5" id="KW-1185">Reference proteome</keyword>
<dbReference type="GO" id="GO:0030313">
    <property type="term" value="C:cell envelope"/>
    <property type="evidence" value="ECO:0007669"/>
    <property type="project" value="UniProtKB-SubCell"/>
</dbReference>
<accession>A0A6N8EBP7</accession>
<evidence type="ECO:0000256" key="1">
    <source>
        <dbReference type="ARBA" id="ARBA00004196"/>
    </source>
</evidence>
<dbReference type="InterPro" id="IPR058637">
    <property type="entry name" value="YknX-like_C"/>
</dbReference>
<dbReference type="PANTHER" id="PTHR32347:SF29">
    <property type="entry name" value="UPF0194 MEMBRANE PROTEIN YBHG"/>
    <property type="match status" value="1"/>
</dbReference>
<dbReference type="Gene3D" id="1.10.287.470">
    <property type="entry name" value="Helix hairpin bin"/>
    <property type="match status" value="1"/>
</dbReference>
<dbReference type="AlphaFoldDB" id="A0A6N8EBP7"/>
<organism evidence="4 5">
    <name type="scientific">Allochromatium palmeri</name>
    <dbReference type="NCBI Taxonomy" id="231048"/>
    <lineage>
        <taxon>Bacteria</taxon>
        <taxon>Pseudomonadati</taxon>
        <taxon>Pseudomonadota</taxon>
        <taxon>Gammaproteobacteria</taxon>
        <taxon>Chromatiales</taxon>
        <taxon>Chromatiaceae</taxon>
        <taxon>Allochromatium</taxon>
    </lineage>
</organism>
<dbReference type="SUPFAM" id="SSF111369">
    <property type="entry name" value="HlyD-like secretion proteins"/>
    <property type="match status" value="1"/>
</dbReference>
<dbReference type="PANTHER" id="PTHR32347">
    <property type="entry name" value="EFFLUX SYSTEM COMPONENT YKNX-RELATED"/>
    <property type="match status" value="1"/>
</dbReference>
<dbReference type="InterPro" id="IPR050465">
    <property type="entry name" value="UPF0194_transport"/>
</dbReference>
<dbReference type="Gene3D" id="2.40.420.20">
    <property type="match status" value="1"/>
</dbReference>
<dbReference type="OrthoDB" id="9791520at2"/>
<protein>
    <submittedName>
        <fullName evidence="4">HlyD family efflux transporter periplasmic adaptor subunit</fullName>
    </submittedName>
</protein>
<reference evidence="4 5" key="1">
    <citation type="submission" date="2019-11" db="EMBL/GenBank/DDBJ databases">
        <title>Whole-genome sequence of the anaerobic purple sulfur bacterium Allochromatium palmeri DSM 15591.</title>
        <authorList>
            <person name="Kyndt J.A."/>
            <person name="Meyer T.E."/>
        </authorList>
    </citation>
    <scope>NUCLEOTIDE SEQUENCE [LARGE SCALE GENOMIC DNA]</scope>
    <source>
        <strain evidence="4 5">DSM 15591</strain>
    </source>
</reference>